<dbReference type="AlphaFoldDB" id="A0A174UL19"/>
<dbReference type="EMBL" id="CZBE01000038">
    <property type="protein sequence ID" value="CUQ22036.1"/>
    <property type="molecule type" value="Genomic_DNA"/>
</dbReference>
<dbReference type="OrthoDB" id="1856843at2"/>
<gene>
    <name evidence="1" type="ORF">ERS852551_03590</name>
</gene>
<name>A0A174UL19_9FIRM</name>
<evidence type="ECO:0000313" key="2">
    <source>
        <dbReference type="Proteomes" id="UP000095765"/>
    </source>
</evidence>
<sequence length="133" mass="14935">MKAGPLAENRFSAGYLGRDFTFQKQSAAMRLAHQGRAREMVPRLCRLGLDEGQAYALAYNCVLLFQTLRGQDAVPSPEGVLDRFTLCQIADLCRLYWEHSDQAFDRARPPADAVWYDECAVNESWDAQTGGTE</sequence>
<evidence type="ECO:0000313" key="1">
    <source>
        <dbReference type="EMBL" id="CUQ22036.1"/>
    </source>
</evidence>
<reference evidence="1 2" key="1">
    <citation type="submission" date="2015-09" db="EMBL/GenBank/DDBJ databases">
        <authorList>
            <consortium name="Pathogen Informatics"/>
        </authorList>
    </citation>
    <scope>NUCLEOTIDE SEQUENCE [LARGE SCALE GENOMIC DNA]</scope>
    <source>
        <strain evidence="1 2">2789STDY5834939</strain>
    </source>
</reference>
<dbReference type="Proteomes" id="UP000095765">
    <property type="component" value="Unassembled WGS sequence"/>
</dbReference>
<accession>A0A174UL19</accession>
<dbReference type="RefSeq" id="WP_055246136.1">
    <property type="nucleotide sequence ID" value="NZ_CABIWA010000015.1"/>
</dbReference>
<organism evidence="1 2">
    <name type="scientific">Anaerotruncus colihominis</name>
    <dbReference type="NCBI Taxonomy" id="169435"/>
    <lineage>
        <taxon>Bacteria</taxon>
        <taxon>Bacillati</taxon>
        <taxon>Bacillota</taxon>
        <taxon>Clostridia</taxon>
        <taxon>Eubacteriales</taxon>
        <taxon>Oscillospiraceae</taxon>
        <taxon>Anaerotruncus</taxon>
    </lineage>
</organism>
<proteinExistence type="predicted"/>
<protein>
    <submittedName>
        <fullName evidence="1">Uncharacterized protein</fullName>
    </submittedName>
</protein>